<sequence length="143" mass="16991">MSPLLENSSNSDCLVLKIEEYSDGELDTTMFVLYDVIEKMYFIRGKRTDMSPMSDSKPYSFQCKDAENLADFISFAICVKNKWTYVLYNYYDLPNYSDEITYTYLKEMDNDSRYEIAGYDKKNYCREHLVKSLKMLKNVFNTY</sequence>
<proteinExistence type="predicted"/>
<name>A0A6C0DI39_9ZZZZ</name>
<dbReference type="EMBL" id="MN739615">
    <property type="protein sequence ID" value="QHT16081.1"/>
    <property type="molecule type" value="Genomic_DNA"/>
</dbReference>
<reference evidence="1" key="1">
    <citation type="journal article" date="2020" name="Nature">
        <title>Giant virus diversity and host interactions through global metagenomics.</title>
        <authorList>
            <person name="Schulz F."/>
            <person name="Roux S."/>
            <person name="Paez-Espino D."/>
            <person name="Jungbluth S."/>
            <person name="Walsh D.A."/>
            <person name="Denef V.J."/>
            <person name="McMahon K.D."/>
            <person name="Konstantinidis K.T."/>
            <person name="Eloe-Fadrosh E.A."/>
            <person name="Kyrpides N.C."/>
            <person name="Woyke T."/>
        </authorList>
    </citation>
    <scope>NUCLEOTIDE SEQUENCE</scope>
    <source>
        <strain evidence="1">GVMAG-M-3300023174-182</strain>
    </source>
</reference>
<evidence type="ECO:0000313" key="1">
    <source>
        <dbReference type="EMBL" id="QHT16081.1"/>
    </source>
</evidence>
<dbReference type="AlphaFoldDB" id="A0A6C0DI39"/>
<organism evidence="1">
    <name type="scientific">viral metagenome</name>
    <dbReference type="NCBI Taxonomy" id="1070528"/>
    <lineage>
        <taxon>unclassified sequences</taxon>
        <taxon>metagenomes</taxon>
        <taxon>organismal metagenomes</taxon>
    </lineage>
</organism>
<accession>A0A6C0DI39</accession>
<protein>
    <submittedName>
        <fullName evidence="1">Uncharacterized protein</fullName>
    </submittedName>
</protein>